<evidence type="ECO:0000313" key="6">
    <source>
        <dbReference type="Proteomes" id="UP000318297"/>
    </source>
</evidence>
<dbReference type="AlphaFoldDB" id="A0A561E6Y6"/>
<dbReference type="RefSeq" id="WP_145224567.1">
    <property type="nucleotide sequence ID" value="NZ_VIVQ01000001.1"/>
</dbReference>
<name>A0A561E6Y6_9MICO</name>
<accession>A0A561E6Y6</accession>
<keyword evidence="6" id="KW-1185">Reference proteome</keyword>
<protein>
    <submittedName>
        <fullName evidence="5">Protocatechuate 3,4-dioxygenase alpha subunit</fullName>
    </submittedName>
</protein>
<evidence type="ECO:0000313" key="5">
    <source>
        <dbReference type="EMBL" id="TWE11364.1"/>
    </source>
</evidence>
<dbReference type="InterPro" id="IPR015889">
    <property type="entry name" value="Intradiol_dOase_core"/>
</dbReference>
<dbReference type="PANTHER" id="PTHR33711:SF9">
    <property type="entry name" value="PROTOCATECHUATE 3,4-DIOXYGENASE ALPHA CHAIN"/>
    <property type="match status" value="1"/>
</dbReference>
<dbReference type="InterPro" id="IPR050770">
    <property type="entry name" value="Intradiol_RC_Dioxygenase"/>
</dbReference>
<evidence type="ECO:0000256" key="2">
    <source>
        <dbReference type="ARBA" id="ARBA00022964"/>
    </source>
</evidence>
<evidence type="ECO:0000259" key="4">
    <source>
        <dbReference type="Pfam" id="PF00775"/>
    </source>
</evidence>
<dbReference type="GO" id="GO:0018578">
    <property type="term" value="F:protocatechuate 3,4-dioxygenase activity"/>
    <property type="evidence" value="ECO:0007669"/>
    <property type="project" value="InterPro"/>
</dbReference>
<keyword evidence="3" id="KW-0560">Oxidoreductase</keyword>
<evidence type="ECO:0000256" key="3">
    <source>
        <dbReference type="ARBA" id="ARBA00023002"/>
    </source>
</evidence>
<proteinExistence type="inferred from homology"/>
<dbReference type="InterPro" id="IPR012786">
    <property type="entry name" value="Protocat_dOase_a"/>
</dbReference>
<evidence type="ECO:0000256" key="1">
    <source>
        <dbReference type="ARBA" id="ARBA00007825"/>
    </source>
</evidence>
<organism evidence="5 6">
    <name type="scientific">Rudaeicoccus suwonensis</name>
    <dbReference type="NCBI Taxonomy" id="657409"/>
    <lineage>
        <taxon>Bacteria</taxon>
        <taxon>Bacillati</taxon>
        <taxon>Actinomycetota</taxon>
        <taxon>Actinomycetes</taxon>
        <taxon>Micrococcales</taxon>
        <taxon>Dermacoccaceae</taxon>
        <taxon>Rudaeicoccus</taxon>
    </lineage>
</organism>
<dbReference type="EMBL" id="VIVQ01000001">
    <property type="protein sequence ID" value="TWE11364.1"/>
    <property type="molecule type" value="Genomic_DNA"/>
</dbReference>
<reference evidence="5 6" key="1">
    <citation type="submission" date="2019-06" db="EMBL/GenBank/DDBJ databases">
        <title>Sequencing the genomes of 1000 actinobacteria strains.</title>
        <authorList>
            <person name="Klenk H.-P."/>
        </authorList>
    </citation>
    <scope>NUCLEOTIDE SEQUENCE [LARGE SCALE GENOMIC DNA]</scope>
    <source>
        <strain evidence="5 6">DSM 19560</strain>
    </source>
</reference>
<dbReference type="NCBIfam" id="TIGR02423">
    <property type="entry name" value="protocat_alph"/>
    <property type="match status" value="1"/>
</dbReference>
<comment type="similarity">
    <text evidence="1">Belongs to the intradiol ring-cleavage dioxygenase family.</text>
</comment>
<dbReference type="Pfam" id="PF00775">
    <property type="entry name" value="Dioxygenase_C"/>
    <property type="match status" value="1"/>
</dbReference>
<gene>
    <name evidence="5" type="ORF">BKA23_0126</name>
</gene>
<keyword evidence="2 5" id="KW-0223">Dioxygenase</keyword>
<dbReference type="OrthoDB" id="4417174at2"/>
<dbReference type="SUPFAM" id="SSF49482">
    <property type="entry name" value="Aromatic compound dioxygenase"/>
    <property type="match status" value="1"/>
</dbReference>
<dbReference type="Gene3D" id="2.60.130.10">
    <property type="entry name" value="Aromatic compound dioxygenase"/>
    <property type="match status" value="1"/>
</dbReference>
<dbReference type="InterPro" id="IPR000627">
    <property type="entry name" value="Intradiol_dOase_C"/>
</dbReference>
<dbReference type="PANTHER" id="PTHR33711">
    <property type="entry name" value="DIOXYGENASE, PUTATIVE (AFU_ORTHOLOGUE AFUA_2G02910)-RELATED"/>
    <property type="match status" value="1"/>
</dbReference>
<feature type="domain" description="Intradiol ring-cleavage dioxygenases" evidence="4">
    <location>
        <begin position="36"/>
        <end position="163"/>
    </location>
</feature>
<dbReference type="GO" id="GO:0008199">
    <property type="term" value="F:ferric iron binding"/>
    <property type="evidence" value="ECO:0007669"/>
    <property type="project" value="InterPro"/>
</dbReference>
<sequence length="191" mass="20428">MPDKLLPTPAQTVGPFFSFGLCYEGDSQLVPPGSANAIRLHGVVYDGAGHPLPDALLEIRQADADGAIPVVAGSLHRDGHTFTGWGRCGTDPAGHYSFTTLLPGPVAAEAPRFFAVTVFARGLLDRLFTRCYLPQDAALHDSDEVLAALEPERRATLIAEQDGPSSLRFDVHLQGAGETVFLQFPRHADIA</sequence>
<dbReference type="Proteomes" id="UP000318297">
    <property type="component" value="Unassembled WGS sequence"/>
</dbReference>
<comment type="caution">
    <text evidence="5">The sequence shown here is derived from an EMBL/GenBank/DDBJ whole genome shotgun (WGS) entry which is preliminary data.</text>
</comment>